<evidence type="ECO:0000313" key="3">
    <source>
        <dbReference type="EMBL" id="KAK2584702.1"/>
    </source>
</evidence>
<evidence type="ECO:0000256" key="1">
    <source>
        <dbReference type="PROSITE-ProRule" id="PRU00221"/>
    </source>
</evidence>
<gene>
    <name evidence="3" type="ORF">KPH14_007036</name>
</gene>
<dbReference type="GO" id="GO:0019005">
    <property type="term" value="C:SCF ubiquitin ligase complex"/>
    <property type="evidence" value="ECO:0007669"/>
    <property type="project" value="TreeGrafter"/>
</dbReference>
<evidence type="ECO:0000313" key="4">
    <source>
        <dbReference type="Proteomes" id="UP001258017"/>
    </source>
</evidence>
<name>A0AAD9VSQ5_9HYME</name>
<dbReference type="PANTHER" id="PTHR14381">
    <property type="entry name" value="DACTYLIN"/>
    <property type="match status" value="1"/>
</dbReference>
<dbReference type="Proteomes" id="UP001258017">
    <property type="component" value="Unassembled WGS sequence"/>
</dbReference>
<dbReference type="FunFam" id="2.130.10.10:FF:002194">
    <property type="entry name" value="Uncharacterized protein"/>
    <property type="match status" value="1"/>
</dbReference>
<protein>
    <recommendedName>
        <fullName evidence="2">F-box domain-containing protein</fullName>
    </recommendedName>
</protein>
<proteinExistence type="predicted"/>
<dbReference type="SMART" id="SM00256">
    <property type="entry name" value="FBOX"/>
    <property type="match status" value="1"/>
</dbReference>
<dbReference type="SUPFAM" id="SSF81383">
    <property type="entry name" value="F-box domain"/>
    <property type="match status" value="1"/>
</dbReference>
<dbReference type="AlphaFoldDB" id="A0AAD9VSQ5"/>
<reference evidence="3" key="1">
    <citation type="submission" date="2021-08" db="EMBL/GenBank/DDBJ databases">
        <authorList>
            <person name="Misof B."/>
            <person name="Oliver O."/>
            <person name="Podsiadlowski L."/>
            <person name="Donath A."/>
            <person name="Peters R."/>
            <person name="Mayer C."/>
            <person name="Rust J."/>
            <person name="Gunkel S."/>
            <person name="Lesny P."/>
            <person name="Martin S."/>
            <person name="Oeyen J.P."/>
            <person name="Petersen M."/>
            <person name="Panagiotis P."/>
            <person name="Wilbrandt J."/>
            <person name="Tanja T."/>
        </authorList>
    </citation>
    <scope>NUCLEOTIDE SEQUENCE</scope>
    <source>
        <strain evidence="3">GBR_01_08_01A</strain>
        <tissue evidence="3">Thorax + abdomen</tissue>
    </source>
</reference>
<organism evidence="3 4">
    <name type="scientific">Odynerus spinipes</name>
    <dbReference type="NCBI Taxonomy" id="1348599"/>
    <lineage>
        <taxon>Eukaryota</taxon>
        <taxon>Metazoa</taxon>
        <taxon>Ecdysozoa</taxon>
        <taxon>Arthropoda</taxon>
        <taxon>Hexapoda</taxon>
        <taxon>Insecta</taxon>
        <taxon>Pterygota</taxon>
        <taxon>Neoptera</taxon>
        <taxon>Endopterygota</taxon>
        <taxon>Hymenoptera</taxon>
        <taxon>Apocrita</taxon>
        <taxon>Aculeata</taxon>
        <taxon>Vespoidea</taxon>
        <taxon>Vespidae</taxon>
        <taxon>Eumeninae</taxon>
        <taxon>Odynerus</taxon>
    </lineage>
</organism>
<dbReference type="EMBL" id="JAIFRP010000026">
    <property type="protein sequence ID" value="KAK2584702.1"/>
    <property type="molecule type" value="Genomic_DNA"/>
</dbReference>
<evidence type="ECO:0000259" key="2">
    <source>
        <dbReference type="PROSITE" id="PS50181"/>
    </source>
</evidence>
<dbReference type="InterPro" id="IPR001680">
    <property type="entry name" value="WD40_rpt"/>
</dbReference>
<dbReference type="InterPro" id="IPR001810">
    <property type="entry name" value="F-box_dom"/>
</dbReference>
<accession>A0AAD9VSQ5</accession>
<keyword evidence="4" id="KW-1185">Reference proteome</keyword>
<dbReference type="PROSITE" id="PS50082">
    <property type="entry name" value="WD_REPEATS_2"/>
    <property type="match status" value="1"/>
</dbReference>
<dbReference type="GO" id="GO:0031146">
    <property type="term" value="P:SCF-dependent proteasomal ubiquitin-dependent protein catabolic process"/>
    <property type="evidence" value="ECO:0007669"/>
    <property type="project" value="TreeGrafter"/>
</dbReference>
<dbReference type="InterPro" id="IPR052301">
    <property type="entry name" value="SCF_F-box/WD-repeat"/>
</dbReference>
<dbReference type="Pfam" id="PF12937">
    <property type="entry name" value="F-box-like"/>
    <property type="match status" value="1"/>
</dbReference>
<dbReference type="Gene3D" id="1.20.1280.50">
    <property type="match status" value="1"/>
</dbReference>
<dbReference type="Pfam" id="PF00400">
    <property type="entry name" value="WD40"/>
    <property type="match status" value="1"/>
</dbReference>
<dbReference type="PROSITE" id="PS50181">
    <property type="entry name" value="FBOX"/>
    <property type="match status" value="1"/>
</dbReference>
<dbReference type="SMART" id="SM00320">
    <property type="entry name" value="WD40"/>
    <property type="match status" value="5"/>
</dbReference>
<sequence length="413" mass="47790">MTGAWRLDSLPSDVLILIFNYCHAFDLVRLSEVCTRFYDIIHEDTLWKKRSKQPLATNQASARFRERCNPLLCLRTKWHVSHNWQYGRYEKRFLFSQKTKLMPWLQLTDDTLWWSGGGRLCGFRRSEPLRETVLVFNEDDIGSDICKFVVKEEYIISGHRDGSLKFWTKTKRGGNHIYFNIDRAHSSDVNAVDKTGQIIVSGAGDGTVKVWRSPNRRYAEAPLASINVRDRVWSVVADPTGLKFAVGSSGNSDGPPLHIFDTECCSISDVVKHNWRRGAGILDMVWDNPHTLLTCGYDTYIRKWDIRCGMCVSSWSDPTNATLYCISSDYQHTLVTGTQFNCKAVLWDQRQKNYVQLYFMNLRRMSSPIYSISFDSCHLYGATDQHLAELTFSGYSYKEINYKEILTYKWLSF</sequence>
<dbReference type="InterPro" id="IPR036322">
    <property type="entry name" value="WD40_repeat_dom_sf"/>
</dbReference>
<dbReference type="PANTHER" id="PTHR14381:SF1">
    <property type="entry name" value="F-BOX_WD REPEAT-CONTAINING PROTEIN 4"/>
    <property type="match status" value="1"/>
</dbReference>
<comment type="caution">
    <text evidence="3">The sequence shown here is derived from an EMBL/GenBank/DDBJ whole genome shotgun (WGS) entry which is preliminary data.</text>
</comment>
<reference evidence="3" key="2">
    <citation type="journal article" date="2023" name="Commun. Biol.">
        <title>Intrasexual cuticular hydrocarbon dimorphism in a wasp sheds light on hydrocarbon biosynthesis genes in Hymenoptera.</title>
        <authorList>
            <person name="Moris V.C."/>
            <person name="Podsiadlowski L."/>
            <person name="Martin S."/>
            <person name="Oeyen J.P."/>
            <person name="Donath A."/>
            <person name="Petersen M."/>
            <person name="Wilbrandt J."/>
            <person name="Misof B."/>
            <person name="Liedtke D."/>
            <person name="Thamm M."/>
            <person name="Scheiner R."/>
            <person name="Schmitt T."/>
            <person name="Niehuis O."/>
        </authorList>
    </citation>
    <scope>NUCLEOTIDE SEQUENCE</scope>
    <source>
        <strain evidence="3">GBR_01_08_01A</strain>
    </source>
</reference>
<dbReference type="InterPro" id="IPR036047">
    <property type="entry name" value="F-box-like_dom_sf"/>
</dbReference>
<keyword evidence="1" id="KW-0853">WD repeat</keyword>
<dbReference type="InterPro" id="IPR015943">
    <property type="entry name" value="WD40/YVTN_repeat-like_dom_sf"/>
</dbReference>
<feature type="domain" description="F-box" evidence="2">
    <location>
        <begin position="4"/>
        <end position="50"/>
    </location>
</feature>
<dbReference type="SUPFAM" id="SSF50978">
    <property type="entry name" value="WD40 repeat-like"/>
    <property type="match status" value="1"/>
</dbReference>
<dbReference type="Gene3D" id="2.130.10.10">
    <property type="entry name" value="YVTN repeat-like/Quinoprotein amine dehydrogenase"/>
    <property type="match status" value="1"/>
</dbReference>
<feature type="repeat" description="WD" evidence="1">
    <location>
        <begin position="182"/>
        <end position="221"/>
    </location>
</feature>